<keyword evidence="2" id="KW-1185">Reference proteome</keyword>
<dbReference type="InterPro" id="IPR011659">
    <property type="entry name" value="WD40"/>
</dbReference>
<dbReference type="InterPro" id="IPR008557">
    <property type="entry name" value="PhoX"/>
</dbReference>
<dbReference type="PROSITE" id="PS51318">
    <property type="entry name" value="TAT"/>
    <property type="match status" value="1"/>
</dbReference>
<gene>
    <name evidence="1" type="ORF">HG543_44095</name>
</gene>
<protein>
    <submittedName>
        <fullName evidence="1">DUF839 domain-containing protein</fullName>
    </submittedName>
</protein>
<comment type="caution">
    <text evidence="1">The sequence shown here is derived from an EMBL/GenBank/DDBJ whole genome shotgun (WGS) entry which is preliminary data.</text>
</comment>
<dbReference type="SUPFAM" id="SSF63825">
    <property type="entry name" value="YWTD domain"/>
    <property type="match status" value="1"/>
</dbReference>
<name>A0A848LUS4_9BACT</name>
<reference evidence="1 2" key="1">
    <citation type="submission" date="2020-04" db="EMBL/GenBank/DDBJ databases">
        <title>Draft genome of Pyxidicoccus fallax type strain.</title>
        <authorList>
            <person name="Whitworth D.E."/>
        </authorList>
    </citation>
    <scope>NUCLEOTIDE SEQUENCE [LARGE SCALE GENOMIC DNA]</scope>
    <source>
        <strain evidence="1 2">DSM 14698</strain>
    </source>
</reference>
<dbReference type="InterPro" id="IPR006311">
    <property type="entry name" value="TAT_signal"/>
</dbReference>
<dbReference type="PANTHER" id="PTHR35399:SF4">
    <property type="entry name" value="MEMBRANE PROTEIN"/>
    <property type="match status" value="1"/>
</dbReference>
<dbReference type="Proteomes" id="UP000518300">
    <property type="component" value="Unassembled WGS sequence"/>
</dbReference>
<accession>A0A848LUS4</accession>
<dbReference type="RefSeq" id="WP_169350961.1">
    <property type="nucleotide sequence ID" value="NZ_JABBJJ010000352.1"/>
</dbReference>
<dbReference type="EMBL" id="JABBJJ010000352">
    <property type="protein sequence ID" value="NMO21787.1"/>
    <property type="molecule type" value="Genomic_DNA"/>
</dbReference>
<sequence>MRLDRRNFLRLSALGGGALALGPGFWKEAYAAPAQPGPSPYGAMSGSPDANGVRLPAGFTSRIIARSGRVVGTTGYTWHSAPDGGACFALSTGGWVYTSNSELSSGGGASAVRFDGGGAIVGAYRILSNTRSNCAGGPTPWGTWLSCEEYSGGRVWECDPTKASQGVVRGALGTFAHEAVAVDPDGQRLYLTEDTTSGRFYRFTPSAWPSLAAGTLQAAKVTGDPLAGTATLSWVNCSASSPASSQSSVASQTTVFSGGEGCWYDSGVVYFTTKGDNRVWAHTPATGKLEVIYDDNLYSGSPLTGVDNVTVSRSGDLFVAEDGGNMEICIITPGPNRVVSPFIKLEGHSASEICGPAFSPDGRRLYFSSQRGTSGLSSGGITFEVSGPFR</sequence>
<dbReference type="Pfam" id="PF07676">
    <property type="entry name" value="PD40"/>
    <property type="match status" value="1"/>
</dbReference>
<dbReference type="AlphaFoldDB" id="A0A848LUS4"/>
<organism evidence="1 2">
    <name type="scientific">Pyxidicoccus fallax</name>
    <dbReference type="NCBI Taxonomy" id="394095"/>
    <lineage>
        <taxon>Bacteria</taxon>
        <taxon>Pseudomonadati</taxon>
        <taxon>Myxococcota</taxon>
        <taxon>Myxococcia</taxon>
        <taxon>Myxococcales</taxon>
        <taxon>Cystobacterineae</taxon>
        <taxon>Myxococcaceae</taxon>
        <taxon>Pyxidicoccus</taxon>
    </lineage>
</organism>
<dbReference type="Gene3D" id="2.120.10.30">
    <property type="entry name" value="TolB, C-terminal domain"/>
    <property type="match status" value="1"/>
</dbReference>
<evidence type="ECO:0000313" key="1">
    <source>
        <dbReference type="EMBL" id="NMO21787.1"/>
    </source>
</evidence>
<dbReference type="Pfam" id="PF05787">
    <property type="entry name" value="PhoX"/>
    <property type="match status" value="2"/>
</dbReference>
<dbReference type="InterPro" id="IPR011042">
    <property type="entry name" value="6-blade_b-propeller_TolB-like"/>
</dbReference>
<dbReference type="PANTHER" id="PTHR35399">
    <property type="entry name" value="SLR8030 PROTEIN"/>
    <property type="match status" value="1"/>
</dbReference>
<dbReference type="InterPro" id="IPR019546">
    <property type="entry name" value="TAT_signal_bac_arc"/>
</dbReference>
<dbReference type="NCBIfam" id="TIGR01409">
    <property type="entry name" value="TAT_signal_seq"/>
    <property type="match status" value="1"/>
</dbReference>
<evidence type="ECO:0000313" key="2">
    <source>
        <dbReference type="Proteomes" id="UP000518300"/>
    </source>
</evidence>
<proteinExistence type="predicted"/>